<keyword evidence="3" id="KW-1185">Reference proteome</keyword>
<protein>
    <submittedName>
        <fullName evidence="2">Uncharacterized protein</fullName>
    </submittedName>
</protein>
<feature type="region of interest" description="Disordered" evidence="1">
    <location>
        <begin position="1"/>
        <end position="31"/>
    </location>
</feature>
<reference evidence="2 3" key="1">
    <citation type="submission" date="2013-12" db="EMBL/GenBank/DDBJ databases">
        <title>Draft genome of the parsitic nematode Ancylostoma duodenale.</title>
        <authorList>
            <person name="Mitreva M."/>
        </authorList>
    </citation>
    <scope>NUCLEOTIDE SEQUENCE [LARGE SCALE GENOMIC DNA]</scope>
    <source>
        <strain evidence="2 3">Zhejiang</strain>
    </source>
</reference>
<evidence type="ECO:0000313" key="3">
    <source>
        <dbReference type="Proteomes" id="UP000054047"/>
    </source>
</evidence>
<dbReference type="EMBL" id="KN736518">
    <property type="protein sequence ID" value="KIH55930.1"/>
    <property type="molecule type" value="Genomic_DNA"/>
</dbReference>
<dbReference type="AlphaFoldDB" id="A0A0C2G4N4"/>
<evidence type="ECO:0000313" key="2">
    <source>
        <dbReference type="EMBL" id="KIH55930.1"/>
    </source>
</evidence>
<dbReference type="Proteomes" id="UP000054047">
    <property type="component" value="Unassembled WGS sequence"/>
</dbReference>
<organism evidence="2 3">
    <name type="scientific">Ancylostoma duodenale</name>
    <dbReference type="NCBI Taxonomy" id="51022"/>
    <lineage>
        <taxon>Eukaryota</taxon>
        <taxon>Metazoa</taxon>
        <taxon>Ecdysozoa</taxon>
        <taxon>Nematoda</taxon>
        <taxon>Chromadorea</taxon>
        <taxon>Rhabditida</taxon>
        <taxon>Rhabditina</taxon>
        <taxon>Rhabditomorpha</taxon>
        <taxon>Strongyloidea</taxon>
        <taxon>Ancylostomatidae</taxon>
        <taxon>Ancylostomatinae</taxon>
        <taxon>Ancylostoma</taxon>
    </lineage>
</organism>
<sequence length="85" mass="9852">MNPKSTSNLFKRIEVQEDDRDTRTDGSSIHPAHNWAFWPPARYRWRIAFAHETTVAGDTQVERAAKQFYVKTKTNKSSSRPSKKS</sequence>
<proteinExistence type="predicted"/>
<gene>
    <name evidence="2" type="ORF">ANCDUO_13901</name>
</gene>
<name>A0A0C2G4N4_9BILA</name>
<feature type="compositionally biased region" description="Basic and acidic residues" evidence="1">
    <location>
        <begin position="11"/>
        <end position="24"/>
    </location>
</feature>
<accession>A0A0C2G4N4</accession>
<evidence type="ECO:0000256" key="1">
    <source>
        <dbReference type="SAM" id="MobiDB-lite"/>
    </source>
</evidence>